<protein>
    <recommendedName>
        <fullName evidence="3">Ribosome biogenesis GTPase</fullName>
    </recommendedName>
</protein>
<evidence type="ECO:0000313" key="2">
    <source>
        <dbReference type="Proteomes" id="UP000050398"/>
    </source>
</evidence>
<evidence type="ECO:0000313" key="1">
    <source>
        <dbReference type="EMBL" id="KPL61056.1"/>
    </source>
</evidence>
<dbReference type="Gene3D" id="1.10.40.50">
    <property type="entry name" value="Probable gtpase engc, domain 3"/>
    <property type="match status" value="1"/>
</dbReference>
<name>A0A0P6WK28_9BACI</name>
<sequence>MVREFVDPEFKVEEGYEDILALSRACKYSNCTHITEEGCAVQRAIDEGALSEERFNAFYKDKNEAEYVSKQKNKTKAIEYMKQRDLFKRS</sequence>
<dbReference type="OrthoDB" id="1908138at2"/>
<dbReference type="AlphaFoldDB" id="A0A0P6WK28"/>
<accession>A0A0P6WK28</accession>
<dbReference type="eggNOG" id="COG1162">
    <property type="taxonomic scope" value="Bacteria"/>
</dbReference>
<evidence type="ECO:0008006" key="3">
    <source>
        <dbReference type="Google" id="ProtNLM"/>
    </source>
</evidence>
<reference evidence="1 2" key="1">
    <citation type="submission" date="2015-08" db="EMBL/GenBank/DDBJ databases">
        <title>Draft Genome Sequence of Bacillus vietnamensis UCD-SED5.</title>
        <authorList>
            <person name="Lee R.D."/>
            <person name="Jospin G."/>
            <person name="Lang J.M."/>
            <person name="Coil D.A."/>
            <person name="Eisen J.A."/>
        </authorList>
    </citation>
    <scope>NUCLEOTIDE SEQUENCE [LARGE SCALE GENOMIC DNA]</scope>
    <source>
        <strain evidence="1 2">UCD-SED5</strain>
    </source>
</reference>
<organism evidence="1 2">
    <name type="scientific">Rossellomorea vietnamensis</name>
    <dbReference type="NCBI Taxonomy" id="218284"/>
    <lineage>
        <taxon>Bacteria</taxon>
        <taxon>Bacillati</taxon>
        <taxon>Bacillota</taxon>
        <taxon>Bacilli</taxon>
        <taxon>Bacillales</taxon>
        <taxon>Bacillaceae</taxon>
        <taxon>Rossellomorea</taxon>
    </lineage>
</organism>
<dbReference type="EMBL" id="LIXZ01000002">
    <property type="protein sequence ID" value="KPL61056.1"/>
    <property type="molecule type" value="Genomic_DNA"/>
</dbReference>
<gene>
    <name evidence="1" type="ORF">AM506_04440</name>
</gene>
<proteinExistence type="predicted"/>
<comment type="caution">
    <text evidence="1">The sequence shown here is derived from an EMBL/GenBank/DDBJ whole genome shotgun (WGS) entry which is preliminary data.</text>
</comment>
<dbReference type="Proteomes" id="UP000050398">
    <property type="component" value="Unassembled WGS sequence"/>
</dbReference>
<dbReference type="PATRIC" id="fig|218284.4.peg.935"/>